<keyword evidence="1" id="KW-0677">Repeat</keyword>
<feature type="domain" description="SAM" evidence="5">
    <location>
        <begin position="380"/>
        <end position="449"/>
    </location>
</feature>
<keyword evidence="6" id="KW-1185">Reference proteome</keyword>
<dbReference type="Gene3D" id="1.10.150.50">
    <property type="entry name" value="Transcription Factor, Ets-1"/>
    <property type="match status" value="1"/>
</dbReference>
<dbReference type="InterPro" id="IPR013761">
    <property type="entry name" value="SAM/pointed_sf"/>
</dbReference>
<reference evidence="7" key="1">
    <citation type="submission" date="2022-11" db="UniProtKB">
        <authorList>
            <consortium name="WormBaseParasite"/>
        </authorList>
    </citation>
    <scope>IDENTIFICATION</scope>
</reference>
<proteinExistence type="predicted"/>
<dbReference type="Proteomes" id="UP000887566">
    <property type="component" value="Unplaced"/>
</dbReference>
<evidence type="ECO:0000256" key="3">
    <source>
        <dbReference type="PROSITE-ProRule" id="PRU00023"/>
    </source>
</evidence>
<dbReference type="PANTHER" id="PTHR24201">
    <property type="entry name" value="ANK_REP_REGION DOMAIN-CONTAINING PROTEIN"/>
    <property type="match status" value="1"/>
</dbReference>
<feature type="repeat" description="ANK" evidence="3">
    <location>
        <begin position="113"/>
        <end position="145"/>
    </location>
</feature>
<dbReference type="AlphaFoldDB" id="A0A914W0D1"/>
<organism evidence="6 7">
    <name type="scientific">Plectus sambesii</name>
    <dbReference type="NCBI Taxonomy" id="2011161"/>
    <lineage>
        <taxon>Eukaryota</taxon>
        <taxon>Metazoa</taxon>
        <taxon>Ecdysozoa</taxon>
        <taxon>Nematoda</taxon>
        <taxon>Chromadorea</taxon>
        <taxon>Plectida</taxon>
        <taxon>Plectina</taxon>
        <taxon>Plectoidea</taxon>
        <taxon>Plectidae</taxon>
        <taxon>Plectus</taxon>
    </lineage>
</organism>
<feature type="compositionally biased region" description="Polar residues" evidence="4">
    <location>
        <begin position="222"/>
        <end position="231"/>
    </location>
</feature>
<dbReference type="Gene3D" id="1.25.40.20">
    <property type="entry name" value="Ankyrin repeat-containing domain"/>
    <property type="match status" value="1"/>
</dbReference>
<protein>
    <submittedName>
        <fullName evidence="7">SAM domain-containing protein</fullName>
    </submittedName>
</protein>
<dbReference type="InterPro" id="IPR036770">
    <property type="entry name" value="Ankyrin_rpt-contain_sf"/>
</dbReference>
<name>A0A914W0D1_9BILA</name>
<evidence type="ECO:0000256" key="4">
    <source>
        <dbReference type="SAM" id="MobiDB-lite"/>
    </source>
</evidence>
<dbReference type="SMART" id="SM00454">
    <property type="entry name" value="SAM"/>
    <property type="match status" value="1"/>
</dbReference>
<evidence type="ECO:0000313" key="7">
    <source>
        <dbReference type="WBParaSite" id="PSAMB.scaffold2850size20903.g19475.t1"/>
    </source>
</evidence>
<dbReference type="InterPro" id="IPR050776">
    <property type="entry name" value="Ank_Repeat/CDKN_Inhibitor"/>
</dbReference>
<feature type="region of interest" description="Disordered" evidence="4">
    <location>
        <begin position="208"/>
        <end position="231"/>
    </location>
</feature>
<dbReference type="PROSITE" id="PS50297">
    <property type="entry name" value="ANK_REP_REGION"/>
    <property type="match status" value="1"/>
</dbReference>
<dbReference type="SUPFAM" id="SSF47769">
    <property type="entry name" value="SAM/Pointed domain"/>
    <property type="match status" value="1"/>
</dbReference>
<dbReference type="SMART" id="SM00248">
    <property type="entry name" value="ANK"/>
    <property type="match status" value="2"/>
</dbReference>
<evidence type="ECO:0000256" key="2">
    <source>
        <dbReference type="ARBA" id="ARBA00023043"/>
    </source>
</evidence>
<dbReference type="PROSITE" id="PS50088">
    <property type="entry name" value="ANK_REPEAT"/>
    <property type="match status" value="1"/>
</dbReference>
<dbReference type="Pfam" id="PF00536">
    <property type="entry name" value="SAM_1"/>
    <property type="match status" value="1"/>
</dbReference>
<dbReference type="InterPro" id="IPR001660">
    <property type="entry name" value="SAM"/>
</dbReference>
<sequence>MAASLATEVVALRESNLSPCRFVSAILHFPIRVNRPSSAAARVQFVRVPRGLKRPPAHRSVASFRSRALRSIPPISSGPFDDAIMGRSRAVEVGENGGDRGRSMGDANKTDVWGNSSLHLAATNNHMNCVSFLVNFGVNLWTLDNEQRSVIDVAAMKGNHDVVKYLDSEMARQTVLNPKETSRNKQKAIAECERRAHRLEQKMAKHWTAAAAAGRPEPKAPSSPSVVQSQHRWLPAPDPLAKSLKALERKFNETLRSVGVSGRQDAASTKRDAEKAAAAAGGGRLEKNSQVFYASSEENGGADSGISVDLSPEPPSLFDRPGFGTVSFRSTSFMSDTLINMDRPDRATAHSPAGSSSEWNAPWSEDLDLSDHLTDDCSPIEAFLDSISIGLAEYAIVFMRERVTLESLLLLDEKDLQELKIPLGPRKLIIDALNKRRKDLEHISKRRDESSTPGSS</sequence>
<evidence type="ECO:0000313" key="6">
    <source>
        <dbReference type="Proteomes" id="UP000887566"/>
    </source>
</evidence>
<dbReference type="SUPFAM" id="SSF48403">
    <property type="entry name" value="Ankyrin repeat"/>
    <property type="match status" value="1"/>
</dbReference>
<dbReference type="Pfam" id="PF12796">
    <property type="entry name" value="Ank_2"/>
    <property type="match status" value="1"/>
</dbReference>
<evidence type="ECO:0000256" key="1">
    <source>
        <dbReference type="ARBA" id="ARBA00022737"/>
    </source>
</evidence>
<dbReference type="WBParaSite" id="PSAMB.scaffold2850size20903.g19475.t1">
    <property type="protein sequence ID" value="PSAMB.scaffold2850size20903.g19475.t1"/>
    <property type="gene ID" value="PSAMB.scaffold2850size20903.g19475"/>
</dbReference>
<keyword evidence="2 3" id="KW-0040">ANK repeat</keyword>
<dbReference type="PANTHER" id="PTHR24201:SF15">
    <property type="entry name" value="ANKYRIN REPEAT DOMAIN-CONTAINING PROTEIN 66"/>
    <property type="match status" value="1"/>
</dbReference>
<dbReference type="PROSITE" id="PS50105">
    <property type="entry name" value="SAM_DOMAIN"/>
    <property type="match status" value="1"/>
</dbReference>
<dbReference type="InterPro" id="IPR002110">
    <property type="entry name" value="Ankyrin_rpt"/>
</dbReference>
<evidence type="ECO:0000259" key="5">
    <source>
        <dbReference type="PROSITE" id="PS50105"/>
    </source>
</evidence>
<accession>A0A914W0D1</accession>
<feature type="region of interest" description="Disordered" evidence="4">
    <location>
        <begin position="257"/>
        <end position="282"/>
    </location>
</feature>